<accession>A0A4R4TQN2</accession>
<reference evidence="1 2" key="1">
    <citation type="submission" date="2019-03" db="EMBL/GenBank/DDBJ databases">
        <title>Draft genome sequences of novel Actinobacteria.</title>
        <authorList>
            <person name="Sahin N."/>
            <person name="Ay H."/>
            <person name="Saygin H."/>
        </authorList>
    </citation>
    <scope>NUCLEOTIDE SEQUENCE [LARGE SCALE GENOMIC DNA]</scope>
    <source>
        <strain evidence="1 2">DSM 41900</strain>
    </source>
</reference>
<name>A0A4R4TQN2_9ACTN</name>
<keyword evidence="2" id="KW-1185">Reference proteome</keyword>
<dbReference type="Proteomes" id="UP000295345">
    <property type="component" value="Unassembled WGS sequence"/>
</dbReference>
<dbReference type="AlphaFoldDB" id="A0A4R4TQN2"/>
<dbReference type="EMBL" id="SMKI01000077">
    <property type="protein sequence ID" value="TDC76419.1"/>
    <property type="molecule type" value="Genomic_DNA"/>
</dbReference>
<dbReference type="RefSeq" id="WP_132817549.1">
    <property type="nucleotide sequence ID" value="NZ_SMKI01000077.1"/>
</dbReference>
<proteinExistence type="predicted"/>
<evidence type="ECO:0000313" key="2">
    <source>
        <dbReference type="Proteomes" id="UP000295345"/>
    </source>
</evidence>
<evidence type="ECO:0000313" key="1">
    <source>
        <dbReference type="EMBL" id="TDC76419.1"/>
    </source>
</evidence>
<sequence length="93" mass="10350">MLRQARSAGWDVEETEDVDGVATPRSHILLVWALIALSEGLTPEQTAHLARGFGVAPQEVTDAYLPEMRQRVMDDILDNPDLKQLDEHLDGLT</sequence>
<comment type="caution">
    <text evidence="1">The sequence shown here is derived from an EMBL/GenBank/DDBJ whole genome shotgun (WGS) entry which is preliminary data.</text>
</comment>
<protein>
    <submittedName>
        <fullName evidence="1">Uncharacterized protein</fullName>
    </submittedName>
</protein>
<organism evidence="1 2">
    <name type="scientific">Streptomyces hainanensis</name>
    <dbReference type="NCBI Taxonomy" id="402648"/>
    <lineage>
        <taxon>Bacteria</taxon>
        <taxon>Bacillati</taxon>
        <taxon>Actinomycetota</taxon>
        <taxon>Actinomycetes</taxon>
        <taxon>Kitasatosporales</taxon>
        <taxon>Streptomycetaceae</taxon>
        <taxon>Streptomyces</taxon>
    </lineage>
</organism>
<dbReference type="OrthoDB" id="4312518at2"/>
<gene>
    <name evidence="1" type="ORF">E1283_09795</name>
</gene>